<evidence type="ECO:0000259" key="7">
    <source>
        <dbReference type="SMART" id="SM00650"/>
    </source>
</evidence>
<accession>A0ABX0MHU2</accession>
<dbReference type="InterPro" id="IPR029063">
    <property type="entry name" value="SAM-dependent_MTases_sf"/>
</dbReference>
<feature type="domain" description="Ribosomal RNA adenine methylase transferase N-terminal" evidence="7">
    <location>
        <begin position="65"/>
        <end position="200"/>
    </location>
</feature>
<dbReference type="InterPro" id="IPR000682">
    <property type="entry name" value="PCMT"/>
</dbReference>
<keyword evidence="9" id="KW-1185">Reference proteome</keyword>
<evidence type="ECO:0000256" key="5">
    <source>
        <dbReference type="ARBA" id="ARBA00022691"/>
    </source>
</evidence>
<gene>
    <name evidence="8" type="ORF">F1735_08560</name>
</gene>
<dbReference type="RefSeq" id="WP_167236541.1">
    <property type="nucleotide sequence ID" value="NZ_WHJF01000016.1"/>
</dbReference>
<organism evidence="8 9">
    <name type="scientific">Massilia genomosp. 1</name>
    <dbReference type="NCBI Taxonomy" id="2609280"/>
    <lineage>
        <taxon>Bacteria</taxon>
        <taxon>Pseudomonadati</taxon>
        <taxon>Pseudomonadota</taxon>
        <taxon>Betaproteobacteria</taxon>
        <taxon>Burkholderiales</taxon>
        <taxon>Oxalobacteraceae</taxon>
        <taxon>Telluria group</taxon>
        <taxon>Massilia</taxon>
    </lineage>
</organism>
<dbReference type="PROSITE" id="PS01279">
    <property type="entry name" value="PCMT"/>
    <property type="match status" value="1"/>
</dbReference>
<comment type="caution">
    <text evidence="8">The sequence shown here is derived from an EMBL/GenBank/DDBJ whole genome shotgun (WGS) entry which is preliminary data.</text>
</comment>
<dbReference type="Gene3D" id="3.40.50.150">
    <property type="entry name" value="Vaccinia Virus protein VP39"/>
    <property type="match status" value="1"/>
</dbReference>
<keyword evidence="3 8" id="KW-0489">Methyltransferase</keyword>
<dbReference type="SMART" id="SM00650">
    <property type="entry name" value="rADc"/>
    <property type="match status" value="1"/>
</dbReference>
<evidence type="ECO:0000256" key="2">
    <source>
        <dbReference type="ARBA" id="ARBA00013346"/>
    </source>
</evidence>
<evidence type="ECO:0000256" key="6">
    <source>
        <dbReference type="ARBA" id="ARBA00030757"/>
    </source>
</evidence>
<proteinExistence type="inferred from homology"/>
<dbReference type="InterPro" id="IPR020598">
    <property type="entry name" value="rRNA_Ade_methylase_Trfase_N"/>
</dbReference>
<comment type="similarity">
    <text evidence="1">Belongs to the methyltransferase superfamily. L-isoaspartyl/D-aspartyl protein methyltransferase family.</text>
</comment>
<name>A0ABX0MHU2_9BURK</name>
<evidence type="ECO:0000256" key="4">
    <source>
        <dbReference type="ARBA" id="ARBA00022679"/>
    </source>
</evidence>
<reference evidence="8 9" key="1">
    <citation type="submission" date="2019-10" db="EMBL/GenBank/DDBJ databases">
        <title>Taxonomy of Antarctic Massilia spp.: description of Massilia rubra sp. nov., Massilia aquatica sp. nov., Massilia mucilaginosa sp. nov., Massilia frigida sp. nov. isolated from streams, lakes and regoliths.</title>
        <authorList>
            <person name="Holochova P."/>
            <person name="Sedlacek I."/>
            <person name="Kralova S."/>
            <person name="Maslanova I."/>
            <person name="Busse H.-J."/>
            <person name="Stankova E."/>
            <person name="Vrbovska V."/>
            <person name="Kovarovic V."/>
            <person name="Bartak M."/>
            <person name="Svec P."/>
            <person name="Pantucek R."/>
        </authorList>
    </citation>
    <scope>NUCLEOTIDE SEQUENCE [LARGE SCALE GENOMIC DNA]</scope>
    <source>
        <strain evidence="8 9">CCM 8694</strain>
    </source>
</reference>
<dbReference type="SUPFAM" id="SSF53335">
    <property type="entry name" value="S-adenosyl-L-methionine-dependent methyltransferases"/>
    <property type="match status" value="1"/>
</dbReference>
<dbReference type="EMBL" id="WHJF01000016">
    <property type="protein sequence ID" value="NHZ62357.1"/>
    <property type="molecule type" value="Genomic_DNA"/>
</dbReference>
<keyword evidence="5" id="KW-0949">S-adenosyl-L-methionine</keyword>
<dbReference type="GO" id="GO:0008168">
    <property type="term" value="F:methyltransferase activity"/>
    <property type="evidence" value="ECO:0007669"/>
    <property type="project" value="UniProtKB-KW"/>
</dbReference>
<dbReference type="PANTHER" id="PTHR11579">
    <property type="entry name" value="PROTEIN-L-ISOASPARTATE O-METHYLTRANSFERASE"/>
    <property type="match status" value="1"/>
</dbReference>
<keyword evidence="4" id="KW-0808">Transferase</keyword>
<dbReference type="GO" id="GO:0032259">
    <property type="term" value="P:methylation"/>
    <property type="evidence" value="ECO:0007669"/>
    <property type="project" value="UniProtKB-KW"/>
</dbReference>
<dbReference type="Proteomes" id="UP000610594">
    <property type="component" value="Unassembled WGS sequence"/>
</dbReference>
<evidence type="ECO:0000256" key="3">
    <source>
        <dbReference type="ARBA" id="ARBA00022603"/>
    </source>
</evidence>
<dbReference type="CDD" id="cd02440">
    <property type="entry name" value="AdoMet_MTases"/>
    <property type="match status" value="1"/>
</dbReference>
<dbReference type="Pfam" id="PF01135">
    <property type="entry name" value="PCMT"/>
    <property type="match status" value="1"/>
</dbReference>
<protein>
    <recommendedName>
        <fullName evidence="2">Protein-L-isoaspartate O-methyltransferase</fullName>
    </recommendedName>
    <alternativeName>
        <fullName evidence="6">Protein L-isoaspartyl methyltransferase</fullName>
    </alternativeName>
</protein>
<dbReference type="PANTHER" id="PTHR11579:SF18">
    <property type="entry name" value="PROTEIN-L-ISOASPARTATE O-METHYLTRANSFERASE"/>
    <property type="match status" value="1"/>
</dbReference>
<evidence type="ECO:0000256" key="1">
    <source>
        <dbReference type="ARBA" id="ARBA00005369"/>
    </source>
</evidence>
<evidence type="ECO:0000313" key="8">
    <source>
        <dbReference type="EMBL" id="NHZ62357.1"/>
    </source>
</evidence>
<sequence>MNIEQARFNMIEQQIRPWNVLDQDVLDLLVVVKREDFVPATYKTLAFVDTEIPLPGAEAMFTPKIEARILQEVAVKKHENVLEVGAGSGYMAALLAHKARHVTTVEINPELKELASNNLAKAGVGNVTVELGNGAEGWDKGAPFDVIVLSGALETLPEVFLKQLKIGGRIAAIIGQAPVMSAQVITRVSETAYDTVKVFETNVKMLSTSVKPSHFTF</sequence>
<evidence type="ECO:0000313" key="9">
    <source>
        <dbReference type="Proteomes" id="UP000610594"/>
    </source>
</evidence>